<feature type="transmembrane region" description="Helical" evidence="1">
    <location>
        <begin position="20"/>
        <end position="38"/>
    </location>
</feature>
<reference evidence="2 3" key="1">
    <citation type="submission" date="2024-03" db="EMBL/GenBank/DDBJ databases">
        <title>Human intestinal bacterial collection.</title>
        <authorList>
            <person name="Pauvert C."/>
            <person name="Hitch T.C.A."/>
            <person name="Clavel T."/>
        </authorList>
    </citation>
    <scope>NUCLEOTIDE SEQUENCE [LARGE SCALE GENOMIC DNA]</scope>
    <source>
        <strain evidence="2 3">CLA-AP-H27</strain>
    </source>
</reference>
<keyword evidence="1" id="KW-1133">Transmembrane helix</keyword>
<protein>
    <submittedName>
        <fullName evidence="2">Prepilin-type N-terminal cleavage/methylation domain-containing protein</fullName>
    </submittedName>
</protein>
<accession>A0ABV1HKE2</accession>
<dbReference type="RefSeq" id="WP_349229027.1">
    <property type="nucleotide sequence ID" value="NZ_JBBMFJ010000010.1"/>
</dbReference>
<dbReference type="Pfam" id="PF07963">
    <property type="entry name" value="N_methyl"/>
    <property type="match status" value="1"/>
</dbReference>
<keyword evidence="3" id="KW-1185">Reference proteome</keyword>
<organism evidence="2 3">
    <name type="scientific">Ventrimonas faecis</name>
    <dbReference type="NCBI Taxonomy" id="3133170"/>
    <lineage>
        <taxon>Bacteria</taxon>
        <taxon>Bacillati</taxon>
        <taxon>Bacillota</taxon>
        <taxon>Clostridia</taxon>
        <taxon>Lachnospirales</taxon>
        <taxon>Lachnospiraceae</taxon>
        <taxon>Ventrimonas</taxon>
    </lineage>
</organism>
<gene>
    <name evidence="2" type="ORF">WMO41_06400</name>
</gene>
<sequence>MKNLLKKFRENKKGFTLAELLVVVAIVGILVAISIPVFTSQLGKARKATNQANMRAAKAAAVAQYMTDGETGQKYYEYDLNNGIAKSIVKLNLTDANVKTIDEADDDKRYTEIEVSVKASTVESNNNTGVDTTKDDGSVVIYVK</sequence>
<dbReference type="PANTHER" id="PTHR30093">
    <property type="entry name" value="GENERAL SECRETION PATHWAY PROTEIN G"/>
    <property type="match status" value="1"/>
</dbReference>
<dbReference type="Gene3D" id="3.30.700.10">
    <property type="entry name" value="Glycoprotein, Type 4 Pilin"/>
    <property type="match status" value="1"/>
</dbReference>
<name>A0ABV1HKE2_9FIRM</name>
<comment type="caution">
    <text evidence="2">The sequence shown here is derived from an EMBL/GenBank/DDBJ whole genome shotgun (WGS) entry which is preliminary data.</text>
</comment>
<evidence type="ECO:0000256" key="1">
    <source>
        <dbReference type="SAM" id="Phobius"/>
    </source>
</evidence>
<dbReference type="NCBIfam" id="TIGR02532">
    <property type="entry name" value="IV_pilin_GFxxxE"/>
    <property type="match status" value="1"/>
</dbReference>
<dbReference type="EMBL" id="JBBMFJ010000010">
    <property type="protein sequence ID" value="MEQ2562791.1"/>
    <property type="molecule type" value="Genomic_DNA"/>
</dbReference>
<evidence type="ECO:0000313" key="2">
    <source>
        <dbReference type="EMBL" id="MEQ2562791.1"/>
    </source>
</evidence>
<keyword evidence="1" id="KW-0472">Membrane</keyword>
<proteinExistence type="predicted"/>
<dbReference type="Proteomes" id="UP001437460">
    <property type="component" value="Unassembled WGS sequence"/>
</dbReference>
<dbReference type="SUPFAM" id="SSF54523">
    <property type="entry name" value="Pili subunits"/>
    <property type="match status" value="1"/>
</dbReference>
<evidence type="ECO:0000313" key="3">
    <source>
        <dbReference type="Proteomes" id="UP001437460"/>
    </source>
</evidence>
<keyword evidence="1" id="KW-0812">Transmembrane</keyword>
<dbReference type="InterPro" id="IPR045584">
    <property type="entry name" value="Pilin-like"/>
</dbReference>
<dbReference type="InterPro" id="IPR012902">
    <property type="entry name" value="N_methyl_site"/>
</dbReference>